<evidence type="ECO:0000256" key="6">
    <source>
        <dbReference type="PROSITE-ProRule" id="PRU00169"/>
    </source>
</evidence>
<dbReference type="Gene3D" id="3.40.50.2300">
    <property type="match status" value="1"/>
</dbReference>
<dbReference type="GO" id="GO:0005829">
    <property type="term" value="C:cytosol"/>
    <property type="evidence" value="ECO:0007669"/>
    <property type="project" value="TreeGrafter"/>
</dbReference>
<evidence type="ECO:0000259" key="9">
    <source>
        <dbReference type="PROSITE" id="PS51755"/>
    </source>
</evidence>
<keyword evidence="3" id="KW-0805">Transcription regulation</keyword>
<dbReference type="InterPro" id="IPR001789">
    <property type="entry name" value="Sig_transdc_resp-reg_receiver"/>
</dbReference>
<dbReference type="Gene3D" id="1.10.10.10">
    <property type="entry name" value="Winged helix-like DNA-binding domain superfamily/Winged helix DNA-binding domain"/>
    <property type="match status" value="1"/>
</dbReference>
<dbReference type="Gene3D" id="6.10.250.690">
    <property type="match status" value="1"/>
</dbReference>
<evidence type="ECO:0000256" key="3">
    <source>
        <dbReference type="ARBA" id="ARBA00023015"/>
    </source>
</evidence>
<dbReference type="SUPFAM" id="SSF52172">
    <property type="entry name" value="CheY-like"/>
    <property type="match status" value="1"/>
</dbReference>
<evidence type="ECO:0000256" key="1">
    <source>
        <dbReference type="ARBA" id="ARBA00022553"/>
    </source>
</evidence>
<sequence>MQTVLLVDDEQRMLNLVELFLVPHGFKCLKEKNGENALETLRNEKVNLVILDVMMPEMDGWEVCKKIREFSQVPIIMLTARTDKLNLVKGLNIGADDYLTKPFDERELVARANAILRRVTKVDESNRDNVVYNEFYLDTEKYSLYYENSTAQLTSKEFFIVKALMSRPSKVYVREELLNAAWDYETETDIRTVDSHIRNLREKLKKAGFPTNEFLKTVWGIGYKWN</sequence>
<feature type="domain" description="Response regulatory" evidence="8">
    <location>
        <begin position="3"/>
        <end position="116"/>
    </location>
</feature>
<evidence type="ECO:0000256" key="5">
    <source>
        <dbReference type="ARBA" id="ARBA00023163"/>
    </source>
</evidence>
<dbReference type="GO" id="GO:0006355">
    <property type="term" value="P:regulation of DNA-templated transcription"/>
    <property type="evidence" value="ECO:0007669"/>
    <property type="project" value="InterPro"/>
</dbReference>
<dbReference type="InterPro" id="IPR039420">
    <property type="entry name" value="WalR-like"/>
</dbReference>
<dbReference type="Pfam" id="PF00072">
    <property type="entry name" value="Response_reg"/>
    <property type="match status" value="1"/>
</dbReference>
<comment type="caution">
    <text evidence="10">The sequence shown here is derived from an EMBL/GenBank/DDBJ whole genome shotgun (WGS) entry which is preliminary data.</text>
</comment>
<dbReference type="GO" id="GO:0032993">
    <property type="term" value="C:protein-DNA complex"/>
    <property type="evidence" value="ECO:0007669"/>
    <property type="project" value="TreeGrafter"/>
</dbReference>
<feature type="domain" description="OmpR/PhoB-type" evidence="9">
    <location>
        <begin position="127"/>
        <end position="226"/>
    </location>
</feature>
<dbReference type="InterPro" id="IPR011006">
    <property type="entry name" value="CheY-like_superfamily"/>
</dbReference>
<dbReference type="SUPFAM" id="SSF46894">
    <property type="entry name" value="C-terminal effector domain of the bipartite response regulators"/>
    <property type="match status" value="1"/>
</dbReference>
<dbReference type="SMART" id="SM00448">
    <property type="entry name" value="REC"/>
    <property type="match status" value="1"/>
</dbReference>
<dbReference type="InterPro" id="IPR036388">
    <property type="entry name" value="WH-like_DNA-bd_sf"/>
</dbReference>
<feature type="modified residue" description="4-aspartylphosphate" evidence="6">
    <location>
        <position position="52"/>
    </location>
</feature>
<dbReference type="RefSeq" id="WP_008407202.1">
    <property type="nucleotide sequence ID" value="NZ_AMCK01000015.1"/>
</dbReference>
<accession>K1KK31</accession>
<keyword evidence="5" id="KW-0804">Transcription</keyword>
<dbReference type="CDD" id="cd00383">
    <property type="entry name" value="trans_reg_C"/>
    <property type="match status" value="1"/>
</dbReference>
<evidence type="ECO:0000313" key="10">
    <source>
        <dbReference type="EMBL" id="EKB44405.1"/>
    </source>
</evidence>
<reference evidence="10 11" key="1">
    <citation type="journal article" date="2012" name="J. Bacteriol.">
        <title>Draft Genome Sequence of Bacillus isronensis Strain B3W22, Isolated from the Upper Atmosphere.</title>
        <authorList>
            <person name="Shivaji S."/>
            <person name="Ara S."/>
            <person name="Singh S.K."/>
            <person name="Bandi S."/>
            <person name="Singh A."/>
            <person name="Pinnaka A.K."/>
        </authorList>
    </citation>
    <scope>NUCLEOTIDE SEQUENCE [LARGE SCALE GENOMIC DNA]</scope>
    <source>
        <strain evidence="10 11">B3W22</strain>
    </source>
</reference>
<keyword evidence="4 7" id="KW-0238">DNA-binding</keyword>
<feature type="DNA-binding region" description="OmpR/PhoB-type" evidence="7">
    <location>
        <begin position="127"/>
        <end position="226"/>
    </location>
</feature>
<dbReference type="GO" id="GO:0000156">
    <property type="term" value="F:phosphorelay response regulator activity"/>
    <property type="evidence" value="ECO:0007669"/>
    <property type="project" value="TreeGrafter"/>
</dbReference>
<name>K1KK31_9BACL</name>
<dbReference type="AlphaFoldDB" id="K1KK31"/>
<dbReference type="Pfam" id="PF00486">
    <property type="entry name" value="Trans_reg_C"/>
    <property type="match status" value="1"/>
</dbReference>
<dbReference type="FunFam" id="3.40.50.2300:FF:000001">
    <property type="entry name" value="DNA-binding response regulator PhoB"/>
    <property type="match status" value="1"/>
</dbReference>
<evidence type="ECO:0000256" key="2">
    <source>
        <dbReference type="ARBA" id="ARBA00023012"/>
    </source>
</evidence>
<dbReference type="PANTHER" id="PTHR48111">
    <property type="entry name" value="REGULATOR OF RPOS"/>
    <property type="match status" value="1"/>
</dbReference>
<gene>
    <name evidence="10" type="primary">srrA_2</name>
    <name evidence="10" type="ORF">B857_02706</name>
</gene>
<evidence type="ECO:0000259" key="8">
    <source>
        <dbReference type="PROSITE" id="PS50110"/>
    </source>
</evidence>
<keyword evidence="2" id="KW-0902">Two-component regulatory system</keyword>
<dbReference type="SMART" id="SM00862">
    <property type="entry name" value="Trans_reg_C"/>
    <property type="match status" value="1"/>
</dbReference>
<dbReference type="PANTHER" id="PTHR48111:SF73">
    <property type="entry name" value="ALKALINE PHOSPHATASE SYNTHESIS TRANSCRIPTIONAL REGULATORY PROTEIN PHOP"/>
    <property type="match status" value="1"/>
</dbReference>
<keyword evidence="11" id="KW-1185">Reference proteome</keyword>
<proteinExistence type="predicted"/>
<dbReference type="PROSITE" id="PS50110">
    <property type="entry name" value="RESPONSE_REGULATORY"/>
    <property type="match status" value="1"/>
</dbReference>
<dbReference type="Proteomes" id="UP000004738">
    <property type="component" value="Unassembled WGS sequence"/>
</dbReference>
<dbReference type="PROSITE" id="PS51755">
    <property type="entry name" value="OMPR_PHOB"/>
    <property type="match status" value="1"/>
</dbReference>
<evidence type="ECO:0000313" key="11">
    <source>
        <dbReference type="Proteomes" id="UP000004738"/>
    </source>
</evidence>
<dbReference type="PATRIC" id="fig|1224748.3.peg.2670"/>
<organism evidence="10 11">
    <name type="scientific">Solibacillus isronensis B3W22</name>
    <dbReference type="NCBI Taxonomy" id="1224748"/>
    <lineage>
        <taxon>Bacteria</taxon>
        <taxon>Bacillati</taxon>
        <taxon>Bacillota</taxon>
        <taxon>Bacilli</taxon>
        <taxon>Bacillales</taxon>
        <taxon>Caryophanaceae</taxon>
        <taxon>Solibacillus</taxon>
    </lineage>
</organism>
<keyword evidence="1 6" id="KW-0597">Phosphoprotein</keyword>
<dbReference type="CDD" id="cd17574">
    <property type="entry name" value="REC_OmpR"/>
    <property type="match status" value="1"/>
</dbReference>
<evidence type="ECO:0000256" key="4">
    <source>
        <dbReference type="ARBA" id="ARBA00023125"/>
    </source>
</evidence>
<dbReference type="GO" id="GO:0000976">
    <property type="term" value="F:transcription cis-regulatory region binding"/>
    <property type="evidence" value="ECO:0007669"/>
    <property type="project" value="TreeGrafter"/>
</dbReference>
<dbReference type="InterPro" id="IPR016032">
    <property type="entry name" value="Sig_transdc_resp-reg_C-effctor"/>
</dbReference>
<dbReference type="InterPro" id="IPR001867">
    <property type="entry name" value="OmpR/PhoB-type_DNA-bd"/>
</dbReference>
<protein>
    <submittedName>
        <fullName evidence="10">Respiratory response protein A</fullName>
    </submittedName>
</protein>
<evidence type="ECO:0000256" key="7">
    <source>
        <dbReference type="PROSITE-ProRule" id="PRU01091"/>
    </source>
</evidence>
<dbReference type="EMBL" id="AMCK01000015">
    <property type="protein sequence ID" value="EKB44405.1"/>
    <property type="molecule type" value="Genomic_DNA"/>
</dbReference>